<keyword evidence="4 9" id="KW-0808">Transferase</keyword>
<evidence type="ECO:0000256" key="2">
    <source>
        <dbReference type="ARBA" id="ARBA00022475"/>
    </source>
</evidence>
<evidence type="ECO:0000256" key="8">
    <source>
        <dbReference type="SAM" id="Phobius"/>
    </source>
</evidence>
<keyword evidence="7 8" id="KW-0472">Membrane</keyword>
<keyword evidence="3" id="KW-0328">Glycosyltransferase</keyword>
<reference evidence="9 10" key="1">
    <citation type="submission" date="2016-02" db="EMBL/GenBank/DDBJ databases">
        <title>Comparison of Clostridium stercorarium subspecies using comparative genomics and transcriptomics.</title>
        <authorList>
            <person name="Schellenberg J."/>
            <person name="Thallinger G."/>
            <person name="Levin D.B."/>
            <person name="Zhang X."/>
            <person name="Alvare G."/>
            <person name="Fristensky B."/>
            <person name="Sparling R."/>
        </authorList>
    </citation>
    <scope>NUCLEOTIDE SEQUENCE [LARGE SCALE GENOMIC DNA]</scope>
    <source>
        <strain evidence="9 10">DSM 9219</strain>
    </source>
</reference>
<evidence type="ECO:0000256" key="3">
    <source>
        <dbReference type="ARBA" id="ARBA00022676"/>
    </source>
</evidence>
<proteinExistence type="predicted"/>
<feature type="transmembrane region" description="Helical" evidence="8">
    <location>
        <begin position="57"/>
        <end position="75"/>
    </location>
</feature>
<feature type="transmembrane region" description="Helical" evidence="8">
    <location>
        <begin position="108"/>
        <end position="128"/>
    </location>
</feature>
<dbReference type="Proteomes" id="UP000092931">
    <property type="component" value="Chromosome"/>
</dbReference>
<evidence type="ECO:0000256" key="7">
    <source>
        <dbReference type="ARBA" id="ARBA00023136"/>
    </source>
</evidence>
<feature type="transmembrane region" description="Helical" evidence="8">
    <location>
        <begin position="203"/>
        <end position="222"/>
    </location>
</feature>
<evidence type="ECO:0000313" key="10">
    <source>
        <dbReference type="Proteomes" id="UP000092931"/>
    </source>
</evidence>
<evidence type="ECO:0000313" key="9">
    <source>
        <dbReference type="EMBL" id="ANX00195.1"/>
    </source>
</evidence>
<organism evidence="9 10">
    <name type="scientific">Thermoclostridium stercorarium subsp. leptospartum DSM 9219</name>
    <dbReference type="NCBI Taxonomy" id="1346611"/>
    <lineage>
        <taxon>Bacteria</taxon>
        <taxon>Bacillati</taxon>
        <taxon>Bacillota</taxon>
        <taxon>Clostridia</taxon>
        <taxon>Eubacteriales</taxon>
        <taxon>Oscillospiraceae</taxon>
        <taxon>Thermoclostridium</taxon>
    </lineage>
</organism>
<dbReference type="PANTHER" id="PTHR33908:SF11">
    <property type="entry name" value="MEMBRANE PROTEIN"/>
    <property type="match status" value="1"/>
</dbReference>
<evidence type="ECO:0000256" key="6">
    <source>
        <dbReference type="ARBA" id="ARBA00022989"/>
    </source>
</evidence>
<gene>
    <name evidence="9" type="ORF">CSTERLE_00595</name>
</gene>
<comment type="subcellular location">
    <subcellularLocation>
        <location evidence="1">Cell membrane</location>
        <topology evidence="1">Multi-pass membrane protein</topology>
    </subcellularLocation>
</comment>
<sequence>MRYISGVAFAVAAFILVFLCIPETGVIYTHDTQAYEYAAETFLQSGTMRYFGYDTPIIQWPPFYILILAVMKFLGITVEKGAAWLNAGLFAYLVYVSAVYLFENLTVKVLSVPALLLLTLSVPLIYVSGYGWTEMLFIFLAVLSMVLILMYLKNRKLSYFVSGALVSAMCWLTRYIGITVISALALVLFIYEKPVADKFKKAFTYGVFSCFPMCLWVLRNYLLSGTFTGGRQPGVYTLGENIELSLMVFNEWFSYAIPEILSASLVYLGLLVLLAVLVRESKKGENSLPTPDLSANLLITAIYSAVLLYTATKTAMDGINNRLWAPVYPFLVFAVVFLMDGLLKNIERRSTKGLLAAGFIVFAFVFSINPALWIRNEGFPRKYELLGIKEAPAAKKTQLLELALETIEPSENTLVISNDASALNMHTNLKSYYPPKKEGIPIYTFEQYVSRIKNFEHIYVIWSGAWENGNFVELAEFEKVFAMEKVAQNSYCVIFRLK</sequence>
<feature type="transmembrane region" description="Helical" evidence="8">
    <location>
        <begin position="252"/>
        <end position="278"/>
    </location>
</feature>
<feature type="transmembrane region" description="Helical" evidence="8">
    <location>
        <begin position="290"/>
        <end position="311"/>
    </location>
</feature>
<keyword evidence="5 8" id="KW-0812">Transmembrane</keyword>
<dbReference type="AlphaFoldDB" id="A0A1B1YHE8"/>
<dbReference type="GO" id="GO:0009103">
    <property type="term" value="P:lipopolysaccharide biosynthetic process"/>
    <property type="evidence" value="ECO:0007669"/>
    <property type="project" value="UniProtKB-ARBA"/>
</dbReference>
<dbReference type="PANTHER" id="PTHR33908">
    <property type="entry name" value="MANNOSYLTRANSFERASE YKCB-RELATED"/>
    <property type="match status" value="1"/>
</dbReference>
<dbReference type="GO" id="GO:0005886">
    <property type="term" value="C:plasma membrane"/>
    <property type="evidence" value="ECO:0007669"/>
    <property type="project" value="UniProtKB-SubCell"/>
</dbReference>
<feature type="transmembrane region" description="Helical" evidence="8">
    <location>
        <begin position="354"/>
        <end position="374"/>
    </location>
</feature>
<feature type="transmembrane region" description="Helical" evidence="8">
    <location>
        <begin position="82"/>
        <end position="102"/>
    </location>
</feature>
<dbReference type="InterPro" id="IPR050297">
    <property type="entry name" value="LipidA_mod_glycosyltrf_83"/>
</dbReference>
<dbReference type="EMBL" id="CP014673">
    <property type="protein sequence ID" value="ANX00195.1"/>
    <property type="molecule type" value="Genomic_DNA"/>
</dbReference>
<feature type="transmembrane region" description="Helical" evidence="8">
    <location>
        <begin position="135"/>
        <end position="152"/>
    </location>
</feature>
<keyword evidence="6 8" id="KW-1133">Transmembrane helix</keyword>
<dbReference type="GO" id="GO:0016763">
    <property type="term" value="F:pentosyltransferase activity"/>
    <property type="evidence" value="ECO:0007669"/>
    <property type="project" value="TreeGrafter"/>
</dbReference>
<feature type="transmembrane region" description="Helical" evidence="8">
    <location>
        <begin position="323"/>
        <end position="342"/>
    </location>
</feature>
<feature type="transmembrane region" description="Helical" evidence="8">
    <location>
        <begin position="172"/>
        <end position="191"/>
    </location>
</feature>
<accession>A0A1B1YHE8</accession>
<keyword evidence="2" id="KW-1003">Cell membrane</keyword>
<evidence type="ECO:0000256" key="5">
    <source>
        <dbReference type="ARBA" id="ARBA00022692"/>
    </source>
</evidence>
<dbReference type="RefSeq" id="WP_065820458.1">
    <property type="nucleotide sequence ID" value="NZ_CP014673.1"/>
</dbReference>
<name>A0A1B1YHE8_THEST</name>
<evidence type="ECO:0000256" key="4">
    <source>
        <dbReference type="ARBA" id="ARBA00022679"/>
    </source>
</evidence>
<evidence type="ECO:0000256" key="1">
    <source>
        <dbReference type="ARBA" id="ARBA00004651"/>
    </source>
</evidence>
<protein>
    <submittedName>
        <fullName evidence="9">Glycosyltransferase</fullName>
    </submittedName>
</protein>